<keyword evidence="2" id="KW-1185">Reference proteome</keyword>
<organism evidence="1 2">
    <name type="scientific">Pluteus cervinus</name>
    <dbReference type="NCBI Taxonomy" id="181527"/>
    <lineage>
        <taxon>Eukaryota</taxon>
        <taxon>Fungi</taxon>
        <taxon>Dikarya</taxon>
        <taxon>Basidiomycota</taxon>
        <taxon>Agaricomycotina</taxon>
        <taxon>Agaricomycetes</taxon>
        <taxon>Agaricomycetidae</taxon>
        <taxon>Agaricales</taxon>
        <taxon>Pluteineae</taxon>
        <taxon>Pluteaceae</taxon>
        <taxon>Pluteus</taxon>
    </lineage>
</organism>
<gene>
    <name evidence="1" type="ORF">BDN72DRAFT_856630</name>
</gene>
<dbReference type="EMBL" id="ML208306">
    <property type="protein sequence ID" value="TFK70893.1"/>
    <property type="molecule type" value="Genomic_DNA"/>
</dbReference>
<proteinExistence type="predicted"/>
<reference evidence="1 2" key="1">
    <citation type="journal article" date="2019" name="Nat. Ecol. Evol.">
        <title>Megaphylogeny resolves global patterns of mushroom evolution.</title>
        <authorList>
            <person name="Varga T."/>
            <person name="Krizsan K."/>
            <person name="Foldi C."/>
            <person name="Dima B."/>
            <person name="Sanchez-Garcia M."/>
            <person name="Sanchez-Ramirez S."/>
            <person name="Szollosi G.J."/>
            <person name="Szarkandi J.G."/>
            <person name="Papp V."/>
            <person name="Albert L."/>
            <person name="Andreopoulos W."/>
            <person name="Angelini C."/>
            <person name="Antonin V."/>
            <person name="Barry K.W."/>
            <person name="Bougher N.L."/>
            <person name="Buchanan P."/>
            <person name="Buyck B."/>
            <person name="Bense V."/>
            <person name="Catcheside P."/>
            <person name="Chovatia M."/>
            <person name="Cooper J."/>
            <person name="Damon W."/>
            <person name="Desjardin D."/>
            <person name="Finy P."/>
            <person name="Geml J."/>
            <person name="Haridas S."/>
            <person name="Hughes K."/>
            <person name="Justo A."/>
            <person name="Karasinski D."/>
            <person name="Kautmanova I."/>
            <person name="Kiss B."/>
            <person name="Kocsube S."/>
            <person name="Kotiranta H."/>
            <person name="LaButti K.M."/>
            <person name="Lechner B.E."/>
            <person name="Liimatainen K."/>
            <person name="Lipzen A."/>
            <person name="Lukacs Z."/>
            <person name="Mihaltcheva S."/>
            <person name="Morgado L.N."/>
            <person name="Niskanen T."/>
            <person name="Noordeloos M.E."/>
            <person name="Ohm R.A."/>
            <person name="Ortiz-Santana B."/>
            <person name="Ovrebo C."/>
            <person name="Racz N."/>
            <person name="Riley R."/>
            <person name="Savchenko A."/>
            <person name="Shiryaev A."/>
            <person name="Soop K."/>
            <person name="Spirin V."/>
            <person name="Szebenyi C."/>
            <person name="Tomsovsky M."/>
            <person name="Tulloss R.E."/>
            <person name="Uehling J."/>
            <person name="Grigoriev I.V."/>
            <person name="Vagvolgyi C."/>
            <person name="Papp T."/>
            <person name="Martin F.M."/>
            <person name="Miettinen O."/>
            <person name="Hibbett D.S."/>
            <person name="Nagy L.G."/>
        </authorList>
    </citation>
    <scope>NUCLEOTIDE SEQUENCE [LARGE SCALE GENOMIC DNA]</scope>
    <source>
        <strain evidence="1 2">NL-1719</strain>
    </source>
</reference>
<accession>A0ACD3AYS3</accession>
<dbReference type="Proteomes" id="UP000308600">
    <property type="component" value="Unassembled WGS sequence"/>
</dbReference>
<name>A0ACD3AYS3_9AGAR</name>
<sequence>MASDNESGTTDPNPNYRKESEKNKSRNQSNVVTFLDMVLREHNASDSFPTKIEEGMAPTKTNHNNKGKARAHRPPSPPLDTTSTSASTSTHNNANSNVSTSNMTNTQPTRVERVVGATTATDTTRSQTTNSDKSSRRKSTTQTCANSNPLAGQIPATSRVSSKATRGPVMTSGTDDQKQNALIRPASSNEGQISVMPPSATAPTQTATNPQAQAKARVKFAVPTAPASTVAPTASGSSSLAVPSLASTTRPMNAPLRSRHVNGGQPINTARPSNDYPFQQPTGPLGSTLPANSLIVAETPNFGVAFIHSESLRPILPPIPRSRRLRRQYAMKDITSLDELHRVRWLERQDREVKKMKRFKKYNAMVFRSDEAGTERERDENLEFAKKVTGKGKTQYKAAREEIAETSTVGNDKNEVPVEVASASSSTLSEGQTSERTQRNATPPLVETASLVHGRDSTQLASTESSDEGNETQHSSDTPSGRQEEEQSRASPDEGNSPNSRGVKRVREEEDEVEPIPTQDDDERRPTKRVRTSPSP</sequence>
<evidence type="ECO:0000313" key="1">
    <source>
        <dbReference type="EMBL" id="TFK70893.1"/>
    </source>
</evidence>
<protein>
    <submittedName>
        <fullName evidence="1">Uncharacterized protein</fullName>
    </submittedName>
</protein>
<evidence type="ECO:0000313" key="2">
    <source>
        <dbReference type="Proteomes" id="UP000308600"/>
    </source>
</evidence>